<dbReference type="EMBL" id="QPIW01000001">
    <property type="protein sequence ID" value="RDB07874.1"/>
    <property type="molecule type" value="Genomic_DNA"/>
</dbReference>
<proteinExistence type="predicted"/>
<keyword evidence="1" id="KW-0472">Membrane</keyword>
<name>A0A369IKX2_9BACT</name>
<dbReference type="RefSeq" id="WP_114459408.1">
    <property type="nucleotide sequence ID" value="NZ_QPIW01000001.1"/>
</dbReference>
<reference evidence="2 3" key="1">
    <citation type="submission" date="2018-07" db="EMBL/GenBank/DDBJ databases">
        <title>Genome analysis of Runella aurantiaca.</title>
        <authorList>
            <person name="Yang X."/>
        </authorList>
    </citation>
    <scope>NUCLEOTIDE SEQUENCE [LARGE SCALE GENOMIC DNA]</scope>
    <source>
        <strain evidence="2 3">YX9</strain>
    </source>
</reference>
<evidence type="ECO:0000313" key="3">
    <source>
        <dbReference type="Proteomes" id="UP000253141"/>
    </source>
</evidence>
<gene>
    <name evidence="2" type="ORF">DVG78_02130</name>
</gene>
<evidence type="ECO:0000313" key="2">
    <source>
        <dbReference type="EMBL" id="RDB07874.1"/>
    </source>
</evidence>
<keyword evidence="1" id="KW-0812">Transmembrane</keyword>
<keyword evidence="1" id="KW-1133">Transmembrane helix</keyword>
<protein>
    <submittedName>
        <fullName evidence="2">Uncharacterized protein</fullName>
    </submittedName>
</protein>
<dbReference type="Proteomes" id="UP000253141">
    <property type="component" value="Unassembled WGS sequence"/>
</dbReference>
<organism evidence="2 3">
    <name type="scientific">Runella aurantiaca</name>
    <dbReference type="NCBI Taxonomy" id="2282308"/>
    <lineage>
        <taxon>Bacteria</taxon>
        <taxon>Pseudomonadati</taxon>
        <taxon>Bacteroidota</taxon>
        <taxon>Cytophagia</taxon>
        <taxon>Cytophagales</taxon>
        <taxon>Spirosomataceae</taxon>
        <taxon>Runella</taxon>
    </lineage>
</organism>
<feature type="transmembrane region" description="Helical" evidence="1">
    <location>
        <begin position="115"/>
        <end position="134"/>
    </location>
</feature>
<dbReference type="OrthoDB" id="9824558at2"/>
<accession>A0A369IKX2</accession>
<sequence>MTTLTETQFAMAEQIIKIVAKHNGRLNIGLLIEQLTTVQQCNKEEIKRVLNRLAENRICVVCADRAEAHKYEICITGRGNEVVKLGSLYAWQLRKEKERTIMLKFLKDKFDGIRVSPSCFALVLILLAFDHILFDYLEDKKKSKEIQVLYRKIESLESLMKRIPPSVRDTTHQLIKK</sequence>
<keyword evidence="3" id="KW-1185">Reference proteome</keyword>
<dbReference type="AlphaFoldDB" id="A0A369IKX2"/>
<evidence type="ECO:0000256" key="1">
    <source>
        <dbReference type="SAM" id="Phobius"/>
    </source>
</evidence>
<comment type="caution">
    <text evidence="2">The sequence shown here is derived from an EMBL/GenBank/DDBJ whole genome shotgun (WGS) entry which is preliminary data.</text>
</comment>